<dbReference type="PANTHER" id="PTHR12241:SF154">
    <property type="entry name" value="TUBULIN POLYGLUTAMYLASE TTLL11"/>
    <property type="match status" value="1"/>
</dbReference>
<dbReference type="OrthoDB" id="202825at2759"/>
<feature type="compositionally biased region" description="Pro residues" evidence="4">
    <location>
        <begin position="1"/>
        <end position="11"/>
    </location>
</feature>
<dbReference type="Gene3D" id="3.30.470.20">
    <property type="entry name" value="ATP-grasp fold, B domain"/>
    <property type="match status" value="1"/>
</dbReference>
<reference evidence="5" key="2">
    <citation type="submission" date="2025-08" db="UniProtKB">
        <authorList>
            <consortium name="Ensembl"/>
        </authorList>
    </citation>
    <scope>IDENTIFICATION</scope>
    <source>
        <strain evidence="5">broiler</strain>
    </source>
</reference>
<dbReference type="PROSITE" id="PS51221">
    <property type="entry name" value="TTL"/>
    <property type="match status" value="1"/>
</dbReference>
<reference evidence="5" key="3">
    <citation type="submission" date="2025-09" db="UniProtKB">
        <authorList>
            <consortium name="Ensembl"/>
        </authorList>
    </citation>
    <scope>IDENTIFICATION</scope>
    <source>
        <strain evidence="5">broiler</strain>
    </source>
</reference>
<dbReference type="GO" id="GO:0016874">
    <property type="term" value="F:ligase activity"/>
    <property type="evidence" value="ECO:0007669"/>
    <property type="project" value="UniProtKB-KW"/>
</dbReference>
<keyword evidence="3" id="KW-0067">ATP-binding</keyword>
<protein>
    <submittedName>
        <fullName evidence="5">Tubulin tyrosine ligase like 11</fullName>
    </submittedName>
</protein>
<evidence type="ECO:0000256" key="3">
    <source>
        <dbReference type="ARBA" id="ARBA00022840"/>
    </source>
</evidence>
<dbReference type="AlphaFoldDB" id="A0A8V1A5C3"/>
<evidence type="ECO:0000313" key="5">
    <source>
        <dbReference type="Ensembl" id="ENSGALP00010041109.1"/>
    </source>
</evidence>
<dbReference type="Pfam" id="PF03133">
    <property type="entry name" value="TTL"/>
    <property type="match status" value="1"/>
</dbReference>
<evidence type="ECO:0000256" key="1">
    <source>
        <dbReference type="ARBA" id="ARBA00022598"/>
    </source>
</evidence>
<dbReference type="Ensembl" id="ENSGALT00010067205.1">
    <property type="protein sequence ID" value="ENSGALP00010041109.1"/>
    <property type="gene ID" value="ENSGALG00010027724.1"/>
</dbReference>
<dbReference type="InterPro" id="IPR004344">
    <property type="entry name" value="TTL/TTLL_fam"/>
</dbReference>
<sequence length="483" mass="53587">MEPAGAPPPSCAPAREAEEPPGSPALPAERPRDGEPARKAREEAASAERSHGRGPAGRAARGGGRHGPEERGARTGRRPRVTVDSSKAKTSLEALKISLRQLRWREFPFGRRLPCDIYWHGVSFHDSYIFSGQVNKFPGMTEMVRKVTLSRAVRTMQDLFPVEYNFYPRSWILPEEFPLFVTEILGFDILLMKNLKPMLLEVNANPSMRIEHEQELSPGVFENVPSPVDEEVKVAVIRDTLRLVDPQKKKRKDIQSQTSEHVSETKEDLLDAGPAGGLEYDTSKTTEAGLPSLCLKQVFPKYAKQFNYLRLVDRVAALFIRFLGVKGTTKLGPTGFRTFIRNCKLSNSNFSMAAVDILYIDITRRWNSMGIDHKESGMCLQAFVEAFFCLAQKKYKSLPLHEQVASLIDFCEYHLAALDEKRLLCGRGVVERRSAVVACPTDGLEGTPALHAPLLNCTAAAGKLAGCRSHRYPGAVSPGAGRD</sequence>
<evidence type="ECO:0000313" key="6">
    <source>
        <dbReference type="Proteomes" id="UP000000539"/>
    </source>
</evidence>
<dbReference type="Proteomes" id="UP000000539">
    <property type="component" value="Chromosome 17"/>
</dbReference>
<keyword evidence="6" id="KW-1185">Reference proteome</keyword>
<name>A0A8V1A5C3_CHICK</name>
<keyword evidence="1" id="KW-0436">Ligase</keyword>
<evidence type="ECO:0000256" key="2">
    <source>
        <dbReference type="ARBA" id="ARBA00022741"/>
    </source>
</evidence>
<proteinExistence type="predicted"/>
<dbReference type="GeneTree" id="ENSGT00940000156689"/>
<feature type="region of interest" description="Disordered" evidence="4">
    <location>
        <begin position="248"/>
        <end position="275"/>
    </location>
</feature>
<accession>A0A8V1A5C3</accession>
<keyword evidence="2" id="KW-0547">Nucleotide-binding</keyword>
<feature type="compositionally biased region" description="Basic and acidic residues" evidence="4">
    <location>
        <begin position="29"/>
        <end position="51"/>
    </location>
</feature>
<gene>
    <name evidence="5" type="primary">TTLL11</name>
</gene>
<organism evidence="5 6">
    <name type="scientific">Gallus gallus</name>
    <name type="common">Chicken</name>
    <dbReference type="NCBI Taxonomy" id="9031"/>
    <lineage>
        <taxon>Eukaryota</taxon>
        <taxon>Metazoa</taxon>
        <taxon>Chordata</taxon>
        <taxon>Craniata</taxon>
        <taxon>Vertebrata</taxon>
        <taxon>Euteleostomi</taxon>
        <taxon>Archelosauria</taxon>
        <taxon>Archosauria</taxon>
        <taxon>Dinosauria</taxon>
        <taxon>Saurischia</taxon>
        <taxon>Theropoda</taxon>
        <taxon>Coelurosauria</taxon>
        <taxon>Aves</taxon>
        <taxon>Neognathae</taxon>
        <taxon>Galloanserae</taxon>
        <taxon>Galliformes</taxon>
        <taxon>Phasianidae</taxon>
        <taxon>Phasianinae</taxon>
        <taxon>Gallus</taxon>
    </lineage>
</organism>
<reference evidence="5" key="1">
    <citation type="submission" date="2020-11" db="EMBL/GenBank/DDBJ databases">
        <title>Gallus gallus (Chicken) genome, bGalGal1, GRCg7b, maternal haplotype autosomes + Z &amp; W.</title>
        <authorList>
            <person name="Warren W."/>
            <person name="Formenti G."/>
            <person name="Fedrigo O."/>
            <person name="Haase B."/>
            <person name="Mountcastle J."/>
            <person name="Balacco J."/>
            <person name="Tracey A."/>
            <person name="Schneider V."/>
            <person name="Okimoto R."/>
            <person name="Cheng H."/>
            <person name="Hawken R."/>
            <person name="Howe K."/>
            <person name="Jarvis E.D."/>
        </authorList>
    </citation>
    <scope>NUCLEOTIDE SEQUENCE [LARGE SCALE GENOMIC DNA]</scope>
    <source>
        <strain evidence="5">Broiler</strain>
    </source>
</reference>
<feature type="region of interest" description="Disordered" evidence="4">
    <location>
        <begin position="1"/>
        <end position="87"/>
    </location>
</feature>
<dbReference type="GO" id="GO:0005524">
    <property type="term" value="F:ATP binding"/>
    <property type="evidence" value="ECO:0007669"/>
    <property type="project" value="UniProtKB-KW"/>
</dbReference>
<evidence type="ECO:0000256" key="4">
    <source>
        <dbReference type="SAM" id="MobiDB-lite"/>
    </source>
</evidence>
<dbReference type="PANTHER" id="PTHR12241">
    <property type="entry name" value="TUBULIN POLYGLUTAMYLASE"/>
    <property type="match status" value="1"/>
</dbReference>